<dbReference type="PANTHER" id="PTHR46268">
    <property type="entry name" value="STRESS RESPONSE PROTEIN NHAX"/>
    <property type="match status" value="1"/>
</dbReference>
<dbReference type="PIRSF" id="PIRSF006276">
    <property type="entry name" value="UspA"/>
    <property type="match status" value="1"/>
</dbReference>
<name>A0A1H8FEL5_9BURK</name>
<dbReference type="AlphaFoldDB" id="A0A1H8FEL5"/>
<dbReference type="OrthoDB" id="5295044at2"/>
<reference evidence="4 5" key="1">
    <citation type="submission" date="2016-10" db="EMBL/GenBank/DDBJ databases">
        <authorList>
            <person name="de Groot N.N."/>
        </authorList>
    </citation>
    <scope>NUCLEOTIDE SEQUENCE [LARGE SCALE GENOMIC DNA]</scope>
    <source>
        <strain evidence="4 5">DSM 15123</strain>
    </source>
</reference>
<keyword evidence="2" id="KW-0963">Cytoplasm</keyword>
<protein>
    <recommendedName>
        <fullName evidence="2">Universal stress protein</fullName>
    </recommendedName>
</protein>
<evidence type="ECO:0000259" key="3">
    <source>
        <dbReference type="Pfam" id="PF00582"/>
    </source>
</evidence>
<evidence type="ECO:0000313" key="4">
    <source>
        <dbReference type="EMBL" id="SEN30046.1"/>
    </source>
</evidence>
<evidence type="ECO:0000256" key="2">
    <source>
        <dbReference type="PIRNR" id="PIRNR006276"/>
    </source>
</evidence>
<dbReference type="RefSeq" id="WP_091814642.1">
    <property type="nucleotide sequence ID" value="NZ_FOCW01000001.1"/>
</dbReference>
<dbReference type="Pfam" id="PF00582">
    <property type="entry name" value="Usp"/>
    <property type="match status" value="1"/>
</dbReference>
<dbReference type="Gene3D" id="3.40.50.620">
    <property type="entry name" value="HUPs"/>
    <property type="match status" value="1"/>
</dbReference>
<gene>
    <name evidence="4" type="ORF">SAMN02745977_01028</name>
</gene>
<comment type="subcellular location">
    <subcellularLocation>
        <location evidence="2">Cytoplasm</location>
    </subcellularLocation>
</comment>
<dbReference type="InterPro" id="IPR006016">
    <property type="entry name" value="UspA"/>
</dbReference>
<dbReference type="InterPro" id="IPR006015">
    <property type="entry name" value="Universal_stress_UspA"/>
</dbReference>
<dbReference type="InterPro" id="IPR014729">
    <property type="entry name" value="Rossmann-like_a/b/a_fold"/>
</dbReference>
<dbReference type="GO" id="GO:0005737">
    <property type="term" value="C:cytoplasm"/>
    <property type="evidence" value="ECO:0007669"/>
    <property type="project" value="UniProtKB-SubCell"/>
</dbReference>
<dbReference type="SUPFAM" id="SSF52402">
    <property type="entry name" value="Adenine nucleotide alpha hydrolases-like"/>
    <property type="match status" value="1"/>
</dbReference>
<evidence type="ECO:0000313" key="5">
    <source>
        <dbReference type="Proteomes" id="UP000199531"/>
    </source>
</evidence>
<feature type="domain" description="UspA" evidence="3">
    <location>
        <begin position="1"/>
        <end position="144"/>
    </location>
</feature>
<dbReference type="Proteomes" id="UP000199531">
    <property type="component" value="Unassembled WGS sequence"/>
</dbReference>
<dbReference type="EMBL" id="FOCW01000001">
    <property type="protein sequence ID" value="SEN30046.1"/>
    <property type="molecule type" value="Genomic_DNA"/>
</dbReference>
<sequence>MFKHILLPVDGSSTASLAVTKALSMAKAFGSKVTALYVLDPYPFASAGPDFAFGQAQYLSAVNTEAEQALKEVANAFAAEGVTVDTVTVDAYAVWKGIIDTSDEVGADVIVMGSHGRRGVEKLMLGSVAQRVVSHAHNSVLIVHHGAGGKAE</sequence>
<comment type="similarity">
    <text evidence="1 2">Belongs to the universal stress protein A family.</text>
</comment>
<dbReference type="STRING" id="1121117.SAMN02745977_01028"/>
<dbReference type="PANTHER" id="PTHR46268:SF6">
    <property type="entry name" value="UNIVERSAL STRESS PROTEIN UP12"/>
    <property type="match status" value="1"/>
</dbReference>
<evidence type="ECO:0000256" key="1">
    <source>
        <dbReference type="ARBA" id="ARBA00008791"/>
    </source>
</evidence>
<dbReference type="CDD" id="cd00293">
    <property type="entry name" value="USP-like"/>
    <property type="match status" value="1"/>
</dbReference>
<keyword evidence="5" id="KW-1185">Reference proteome</keyword>
<dbReference type="PRINTS" id="PR01438">
    <property type="entry name" value="UNVRSLSTRESS"/>
</dbReference>
<proteinExistence type="inferred from homology"/>
<accession>A0A1H8FEL5</accession>
<organism evidence="4 5">
    <name type="scientific">Brachymonas denitrificans DSM 15123</name>
    <dbReference type="NCBI Taxonomy" id="1121117"/>
    <lineage>
        <taxon>Bacteria</taxon>
        <taxon>Pseudomonadati</taxon>
        <taxon>Pseudomonadota</taxon>
        <taxon>Betaproteobacteria</taxon>
        <taxon>Burkholderiales</taxon>
        <taxon>Comamonadaceae</taxon>
        <taxon>Brachymonas</taxon>
    </lineage>
</organism>